<keyword evidence="2" id="KW-0472">Membrane</keyword>
<feature type="compositionally biased region" description="Low complexity" evidence="1">
    <location>
        <begin position="219"/>
        <end position="228"/>
    </location>
</feature>
<evidence type="ECO:0000313" key="4">
    <source>
        <dbReference type="Proteomes" id="UP001551675"/>
    </source>
</evidence>
<dbReference type="Proteomes" id="UP001551675">
    <property type="component" value="Unassembled WGS sequence"/>
</dbReference>
<protein>
    <recommendedName>
        <fullName evidence="5">DUF4190 domain-containing protein</fullName>
    </recommendedName>
</protein>
<dbReference type="EMBL" id="JBFALK010000018">
    <property type="protein sequence ID" value="MEV0972845.1"/>
    <property type="molecule type" value="Genomic_DNA"/>
</dbReference>
<feature type="region of interest" description="Disordered" evidence="1">
    <location>
        <begin position="395"/>
        <end position="414"/>
    </location>
</feature>
<proteinExistence type="predicted"/>
<feature type="compositionally biased region" description="Pro residues" evidence="1">
    <location>
        <begin position="319"/>
        <end position="351"/>
    </location>
</feature>
<keyword evidence="2" id="KW-1133">Transmembrane helix</keyword>
<feature type="compositionally biased region" description="Basic and acidic residues" evidence="1">
    <location>
        <begin position="97"/>
        <end position="106"/>
    </location>
</feature>
<evidence type="ECO:0008006" key="5">
    <source>
        <dbReference type="Google" id="ProtNLM"/>
    </source>
</evidence>
<sequence>MTTPENPAWEPARDQRPENETRPDEQRLVLPVNSWDEPDLEGSWWEPSGYREPTPAQPGENRPSAFGEIAGEASRTDDRPVSTPGAGDLSGTSGWGDRSDRRRAEPGEPDLGEWTDCGFSDDLAATDPGYRSWAEPETTWESLKAWAAQDPLASDYPPVARTTPSSERPVTDPGGEGGAASVPPTAIPSQIPPSHIPPSQVPPSHVPPPQAPPSPSPAASPGLPQAPSHIPSQAGPQGPGAYPESSADSSTGSWSDPYAGPQTGAHTTHYPGAHSGPQTGSYASPPMDAPRVSPTGSDDYTVAYPSDIPTPVPLSGWAPPVPPGPFTPPLPAPPAPPTPPTPPTPPAPPRSESPIVSAGGSGVLRDTDAFQSVAQGRPPTTSPVTGADSAICEHCGMPQGTTRSPGVTPGAAGVAATTGPLAQLGLSAGEDRATGNGAGSNGGGHVQVLRTSTQDEPVNWGGGGEDYVRVYGKDSGTQGPEEPQGRPGEPGEGVPGAPRRPEEGRPSSERFGDRIPPGNGGNLAADGGGQPPSGDRPVYPGEPGRYGGGPGYYQQPPKRGGGLGTAAMVLGIVSIVLLFVCGIGTVTAVVGVILGIVALATGSSKSRAVTGIVLSVVTLVLAAVIGVVFYNWFQAKGLGECFDIRTHPTQASTQRCIEEKLSGSALSGLTG</sequence>
<gene>
    <name evidence="3" type="ORF">AB0I59_29930</name>
</gene>
<feature type="region of interest" description="Disordered" evidence="1">
    <location>
        <begin position="1"/>
        <end position="137"/>
    </location>
</feature>
<evidence type="ECO:0000256" key="1">
    <source>
        <dbReference type="SAM" id="MobiDB-lite"/>
    </source>
</evidence>
<feature type="compositionally biased region" description="Low complexity" evidence="1">
    <location>
        <begin position="245"/>
        <end position="255"/>
    </location>
</feature>
<feature type="region of interest" description="Disordered" evidence="1">
    <location>
        <begin position="427"/>
        <end position="557"/>
    </location>
</feature>
<keyword evidence="4" id="KW-1185">Reference proteome</keyword>
<dbReference type="RefSeq" id="WP_358138232.1">
    <property type="nucleotide sequence ID" value="NZ_JBFALK010000018.1"/>
</dbReference>
<feature type="region of interest" description="Disordered" evidence="1">
    <location>
        <begin position="154"/>
        <end position="390"/>
    </location>
</feature>
<feature type="compositionally biased region" description="Low complexity" evidence="1">
    <location>
        <begin position="405"/>
        <end position="414"/>
    </location>
</feature>
<evidence type="ECO:0000313" key="3">
    <source>
        <dbReference type="EMBL" id="MEV0972845.1"/>
    </source>
</evidence>
<feature type="compositionally biased region" description="Polar residues" evidence="1">
    <location>
        <begin position="369"/>
        <end position="384"/>
    </location>
</feature>
<feature type="transmembrane region" description="Helical" evidence="2">
    <location>
        <begin position="567"/>
        <end position="600"/>
    </location>
</feature>
<feature type="compositionally biased region" description="Gly residues" evidence="1">
    <location>
        <begin position="518"/>
        <end position="531"/>
    </location>
</feature>
<accession>A0ABV3GML4</accession>
<comment type="caution">
    <text evidence="3">The sequence shown here is derived from an EMBL/GenBank/DDBJ whole genome shotgun (WGS) entry which is preliminary data.</text>
</comment>
<feature type="compositionally biased region" description="Pro residues" evidence="1">
    <location>
        <begin position="190"/>
        <end position="218"/>
    </location>
</feature>
<keyword evidence="2" id="KW-0812">Transmembrane</keyword>
<feature type="compositionally biased region" description="Basic and acidic residues" evidence="1">
    <location>
        <begin position="11"/>
        <end position="27"/>
    </location>
</feature>
<evidence type="ECO:0000256" key="2">
    <source>
        <dbReference type="SAM" id="Phobius"/>
    </source>
</evidence>
<feature type="transmembrane region" description="Helical" evidence="2">
    <location>
        <begin position="612"/>
        <end position="633"/>
    </location>
</feature>
<reference evidence="3 4" key="1">
    <citation type="submission" date="2024-06" db="EMBL/GenBank/DDBJ databases">
        <title>The Natural Products Discovery Center: Release of the First 8490 Sequenced Strains for Exploring Actinobacteria Biosynthetic Diversity.</title>
        <authorList>
            <person name="Kalkreuter E."/>
            <person name="Kautsar S.A."/>
            <person name="Yang D."/>
            <person name="Bader C.D."/>
            <person name="Teijaro C.N."/>
            <person name="Fluegel L."/>
            <person name="Davis C.M."/>
            <person name="Simpson J.R."/>
            <person name="Lauterbach L."/>
            <person name="Steele A.D."/>
            <person name="Gui C."/>
            <person name="Meng S."/>
            <person name="Li G."/>
            <person name="Viehrig K."/>
            <person name="Ye F."/>
            <person name="Su P."/>
            <person name="Kiefer A.F."/>
            <person name="Nichols A."/>
            <person name="Cepeda A.J."/>
            <person name="Yan W."/>
            <person name="Fan B."/>
            <person name="Jiang Y."/>
            <person name="Adhikari A."/>
            <person name="Zheng C.-J."/>
            <person name="Schuster L."/>
            <person name="Cowan T.M."/>
            <person name="Smanski M.J."/>
            <person name="Chevrette M.G."/>
            <person name="De Carvalho L.P.S."/>
            <person name="Shen B."/>
        </authorList>
    </citation>
    <scope>NUCLEOTIDE SEQUENCE [LARGE SCALE GENOMIC DNA]</scope>
    <source>
        <strain evidence="3 4">NPDC050100</strain>
    </source>
</reference>
<organism evidence="3 4">
    <name type="scientific">Microtetraspora glauca</name>
    <dbReference type="NCBI Taxonomy" id="1996"/>
    <lineage>
        <taxon>Bacteria</taxon>
        <taxon>Bacillati</taxon>
        <taxon>Actinomycetota</taxon>
        <taxon>Actinomycetes</taxon>
        <taxon>Streptosporangiales</taxon>
        <taxon>Streptosporangiaceae</taxon>
        <taxon>Microtetraspora</taxon>
    </lineage>
</organism>
<feature type="compositionally biased region" description="Basic and acidic residues" evidence="1">
    <location>
        <begin position="499"/>
        <end position="513"/>
    </location>
</feature>
<dbReference type="PRINTS" id="PR01217">
    <property type="entry name" value="PRICHEXTENSN"/>
</dbReference>
<name>A0ABV3GML4_MICGL</name>
<feature type="compositionally biased region" description="Gly residues" evidence="1">
    <location>
        <begin position="436"/>
        <end position="445"/>
    </location>
</feature>